<dbReference type="GO" id="GO:0006285">
    <property type="term" value="P:base-excision repair, AP site formation"/>
    <property type="evidence" value="ECO:0007669"/>
    <property type="project" value="InterPro"/>
</dbReference>
<keyword evidence="8" id="KW-1185">Reference proteome</keyword>
<comment type="caution">
    <text evidence="5">The sequence shown here is derived from an EMBL/GenBank/DDBJ whole genome shotgun (WGS) entry which is preliminary data.</text>
</comment>
<evidence type="ECO:0000256" key="1">
    <source>
        <dbReference type="ARBA" id="ARBA00022763"/>
    </source>
</evidence>
<name>A0A7V8LTT8_9MYCO</name>
<dbReference type="Pfam" id="PF03167">
    <property type="entry name" value="UDG"/>
    <property type="match status" value="1"/>
</dbReference>
<feature type="domain" description="Uracil-DNA glycosylase-like" evidence="4">
    <location>
        <begin position="14"/>
        <end position="168"/>
    </location>
</feature>
<gene>
    <name evidence="5" type="ORF">AN908_00840</name>
    <name evidence="6" type="ORF">AN912_00735</name>
</gene>
<sequence length="194" mass="21538">MRNSTVVGQYSPDILAAELDVVFCGINPAATAVADGHNFSSRSNRFWEVLYRAGFTDIRLRPEDERQLLTYGCGITAAVSRATPRADEIGVAEFRAARPDFEEKIRCVRPMTLAFLGKRAVVSMLEDRHIAFGLQPFRFAETTTWVLPNPSGLNRRFTLEGLVAAYAELRVSLPGRFSGGRPLERPPGNHREGV</sequence>
<dbReference type="GO" id="GO:0004844">
    <property type="term" value="F:uracil DNA N-glycosylase activity"/>
    <property type="evidence" value="ECO:0007669"/>
    <property type="project" value="TreeGrafter"/>
</dbReference>
<evidence type="ECO:0000256" key="2">
    <source>
        <dbReference type="ARBA" id="ARBA00022801"/>
    </source>
</evidence>
<protein>
    <recommendedName>
        <fullName evidence="4">Uracil-DNA glycosylase-like domain-containing protein</fullName>
    </recommendedName>
</protein>
<reference evidence="7 8" key="1">
    <citation type="submission" date="2015-09" db="EMBL/GenBank/DDBJ databases">
        <title>Genome Sequences of Mycobacterium immunogenum Isolates, Recuperated from a Chloraminated Drinking Water Distribution System Simulator Subjected to Episodes of Nitrification.</title>
        <authorList>
            <person name="Gomez-Alvarez V."/>
            <person name="Revetta R.P."/>
        </authorList>
    </citation>
    <scope>NUCLEOTIDE SEQUENCE [LARGE SCALE GENOMIC DNA]</scope>
    <source>
        <strain evidence="5 7">H008</strain>
        <strain evidence="6 8">H076</strain>
    </source>
</reference>
<dbReference type="InterPro" id="IPR015637">
    <property type="entry name" value="MUG/TDG"/>
</dbReference>
<dbReference type="InterPro" id="IPR005122">
    <property type="entry name" value="Uracil-DNA_glycosylase-like"/>
</dbReference>
<dbReference type="CDD" id="cd10028">
    <property type="entry name" value="UDG-F2_TDG_MUG"/>
    <property type="match status" value="1"/>
</dbReference>
<evidence type="ECO:0000259" key="4">
    <source>
        <dbReference type="Pfam" id="PF03167"/>
    </source>
</evidence>
<organism evidence="5 7">
    <name type="scientific">Mycobacteroides immunogenum</name>
    <dbReference type="NCBI Taxonomy" id="83262"/>
    <lineage>
        <taxon>Bacteria</taxon>
        <taxon>Bacillati</taxon>
        <taxon>Actinomycetota</taxon>
        <taxon>Actinomycetes</taxon>
        <taxon>Mycobacteriales</taxon>
        <taxon>Mycobacteriaceae</taxon>
        <taxon>Mycobacteroides</taxon>
    </lineage>
</organism>
<dbReference type="PANTHER" id="PTHR12159">
    <property type="entry name" value="G/T AND G/U MISMATCH-SPECIFIC DNA GLYCOSYLASE"/>
    <property type="match status" value="1"/>
</dbReference>
<accession>A0A7V8LTT8</accession>
<dbReference type="Proteomes" id="UP000037843">
    <property type="component" value="Unassembled WGS sequence"/>
</dbReference>
<dbReference type="OrthoDB" id="9799921at2"/>
<dbReference type="InterPro" id="IPR036895">
    <property type="entry name" value="Uracil-DNA_glycosylase-like_sf"/>
</dbReference>
<keyword evidence="2" id="KW-0378">Hydrolase</keyword>
<dbReference type="NCBIfam" id="NF007570">
    <property type="entry name" value="PRK10201.1"/>
    <property type="match status" value="1"/>
</dbReference>
<dbReference type="Gene3D" id="3.40.470.10">
    <property type="entry name" value="Uracil-DNA glycosylase-like domain"/>
    <property type="match status" value="1"/>
</dbReference>
<dbReference type="RefSeq" id="WP_043078210.1">
    <property type="nucleotide sequence ID" value="NZ_CP016189.1"/>
</dbReference>
<dbReference type="PANTHER" id="PTHR12159:SF9">
    <property type="entry name" value="G_T MISMATCH-SPECIFIC THYMINE DNA GLYCOSYLASE"/>
    <property type="match status" value="1"/>
</dbReference>
<dbReference type="EMBL" id="LJFO01000001">
    <property type="protein sequence ID" value="KPG17752.1"/>
    <property type="molecule type" value="Genomic_DNA"/>
</dbReference>
<evidence type="ECO:0000313" key="5">
    <source>
        <dbReference type="EMBL" id="KPG17752.1"/>
    </source>
</evidence>
<evidence type="ECO:0000313" key="8">
    <source>
        <dbReference type="Proteomes" id="UP000037962"/>
    </source>
</evidence>
<dbReference type="EMBL" id="LJFS01000001">
    <property type="protein sequence ID" value="KPG37556.1"/>
    <property type="molecule type" value="Genomic_DNA"/>
</dbReference>
<dbReference type="AlphaFoldDB" id="A0A7V8LTT8"/>
<evidence type="ECO:0000313" key="7">
    <source>
        <dbReference type="Proteomes" id="UP000037843"/>
    </source>
</evidence>
<keyword evidence="3" id="KW-0234">DNA repair</keyword>
<dbReference type="Proteomes" id="UP000037962">
    <property type="component" value="Unassembled WGS sequence"/>
</dbReference>
<evidence type="ECO:0000313" key="6">
    <source>
        <dbReference type="EMBL" id="KPG37556.1"/>
    </source>
</evidence>
<dbReference type="SUPFAM" id="SSF52141">
    <property type="entry name" value="Uracil-DNA glycosylase-like"/>
    <property type="match status" value="1"/>
</dbReference>
<evidence type="ECO:0000256" key="3">
    <source>
        <dbReference type="ARBA" id="ARBA00023204"/>
    </source>
</evidence>
<proteinExistence type="predicted"/>
<dbReference type="GO" id="GO:0008263">
    <property type="term" value="F:pyrimidine-specific mismatch base pair DNA N-glycosylase activity"/>
    <property type="evidence" value="ECO:0007669"/>
    <property type="project" value="TreeGrafter"/>
</dbReference>
<keyword evidence="1" id="KW-0227">DNA damage</keyword>